<dbReference type="Gene3D" id="3.40.50.300">
    <property type="entry name" value="P-loop containing nucleotide triphosphate hydrolases"/>
    <property type="match status" value="1"/>
</dbReference>
<evidence type="ECO:0000313" key="2">
    <source>
        <dbReference type="Proteomes" id="UP000244867"/>
    </source>
</evidence>
<gene>
    <name evidence="1" type="ORF">C7S10_01050</name>
</gene>
<accession>A0A2R7Z161</accession>
<dbReference type="Proteomes" id="UP000244867">
    <property type="component" value="Unassembled WGS sequence"/>
</dbReference>
<dbReference type="AlphaFoldDB" id="A0A2R7Z161"/>
<evidence type="ECO:0008006" key="3">
    <source>
        <dbReference type="Google" id="ProtNLM"/>
    </source>
</evidence>
<dbReference type="RefSeq" id="WP_108342558.1">
    <property type="nucleotide sequence ID" value="NZ_PYXZ01000001.1"/>
</dbReference>
<comment type="caution">
    <text evidence="1">The sequence shown here is derived from an EMBL/GenBank/DDBJ whole genome shotgun (WGS) entry which is preliminary data.</text>
</comment>
<evidence type="ECO:0000313" key="1">
    <source>
        <dbReference type="EMBL" id="PUA82371.1"/>
    </source>
</evidence>
<dbReference type="EMBL" id="PYXZ01000001">
    <property type="protein sequence ID" value="PUA82371.1"/>
    <property type="molecule type" value="Genomic_DNA"/>
</dbReference>
<organism evidence="1 2">
    <name type="scientific">Nocardioides currus</name>
    <dbReference type="NCBI Taxonomy" id="2133958"/>
    <lineage>
        <taxon>Bacteria</taxon>
        <taxon>Bacillati</taxon>
        <taxon>Actinomycetota</taxon>
        <taxon>Actinomycetes</taxon>
        <taxon>Propionibacteriales</taxon>
        <taxon>Nocardioidaceae</taxon>
        <taxon>Nocardioides</taxon>
    </lineage>
</organism>
<sequence>MPTSTYDDLLARVRALVTDLARPPVVAIAGHGGAGKSTLALRLAADLGVTEDQVVGTDGLYARTDTERAAMWDLHDWPALVDLLTRVRAEPTPERLAYRYRWYDGSEGDVDEPMPPVVVVEGIRVVRPELMHLVDLAVWIDLDPVAAAVRAKARNLAQGDSEDELALWDTKWVPEGIEYQRLVRPEELADVVVRSEG</sequence>
<protein>
    <recommendedName>
        <fullName evidence="3">Uridine kinase</fullName>
    </recommendedName>
</protein>
<reference evidence="1 2" key="1">
    <citation type="submission" date="2018-03" db="EMBL/GenBank/DDBJ databases">
        <authorList>
            <person name="Keele B.F."/>
        </authorList>
    </citation>
    <scope>NUCLEOTIDE SEQUENCE [LARGE SCALE GENOMIC DNA]</scope>
    <source>
        <strain evidence="1 2">IB-3</strain>
    </source>
</reference>
<name>A0A2R7Z161_9ACTN</name>
<dbReference type="OrthoDB" id="3237545at2"/>
<keyword evidence="2" id="KW-1185">Reference proteome</keyword>
<dbReference type="SUPFAM" id="SSF52540">
    <property type="entry name" value="P-loop containing nucleoside triphosphate hydrolases"/>
    <property type="match status" value="1"/>
</dbReference>
<proteinExistence type="predicted"/>
<dbReference type="InterPro" id="IPR027417">
    <property type="entry name" value="P-loop_NTPase"/>
</dbReference>